<dbReference type="Proteomes" id="UP000016843">
    <property type="component" value="Unassembled WGS sequence"/>
</dbReference>
<keyword evidence="2" id="KW-1185">Reference proteome</keyword>
<reference evidence="1 2" key="1">
    <citation type="journal article" date="2013" name="Genome Announc.">
        <title>Draft Genome Sequence of the Psychrophilic and Alkaliphilic Rhodonellum psychrophilum Strain GCM71T.</title>
        <authorList>
            <person name="Hauptmann A.L."/>
            <person name="Glaring M.A."/>
            <person name="Hallin P.F."/>
            <person name="Prieme A."/>
            <person name="Stougaard P."/>
        </authorList>
    </citation>
    <scope>NUCLEOTIDE SEQUENCE [LARGE SCALE GENOMIC DNA]</scope>
    <source>
        <strain evidence="1 2">GCM71</strain>
    </source>
</reference>
<evidence type="ECO:0000313" key="2">
    <source>
        <dbReference type="Proteomes" id="UP000016843"/>
    </source>
</evidence>
<dbReference type="AlphaFoldDB" id="U5BWK7"/>
<proteinExistence type="predicted"/>
<evidence type="ECO:0000313" key="1">
    <source>
        <dbReference type="EMBL" id="ERM81934.1"/>
    </source>
</evidence>
<accession>U5BWK7</accession>
<gene>
    <name evidence="1" type="ORF">P872_08035</name>
</gene>
<comment type="caution">
    <text evidence="1">The sequence shown here is derived from an EMBL/GenBank/DDBJ whole genome shotgun (WGS) entry which is preliminary data.</text>
</comment>
<sequence length="33" mass="3823">MQGKQGIYYSNCLWLAQSDAFPVKMQSKINFPE</sequence>
<protein>
    <submittedName>
        <fullName evidence="1">Uncharacterized protein</fullName>
    </submittedName>
</protein>
<organism evidence="1 2">
    <name type="scientific">Rhodonellum psychrophilum GCM71 = DSM 17998</name>
    <dbReference type="NCBI Taxonomy" id="1123057"/>
    <lineage>
        <taxon>Bacteria</taxon>
        <taxon>Pseudomonadati</taxon>
        <taxon>Bacteroidota</taxon>
        <taxon>Cytophagia</taxon>
        <taxon>Cytophagales</taxon>
        <taxon>Cytophagaceae</taxon>
        <taxon>Rhodonellum</taxon>
    </lineage>
</organism>
<dbReference type="EMBL" id="AWXR01000037">
    <property type="protein sequence ID" value="ERM81934.1"/>
    <property type="molecule type" value="Genomic_DNA"/>
</dbReference>
<name>U5BWK7_9BACT</name>